<accession>A0A1J3JLN9</accession>
<sequence length="241" mass="27630">MVLKPCATGTTTEGDSRELEEAREPMEVSLDSCLKKRKAEFDPEEEEEEGEEEEEIDGATEERIVELSESDDTDPMAVPEWDVDSFDGLEYYSSPEPELSSDEQPYENMENAHEHYRIFKRQLIDSKGFMVDPRLRPSYGYKGIRPLSLEGEWAKRITFCEEMVSVCLQKYNQEKAKGCSVEFVKVVRINYRAGPRPKSYITFMAREKPDGDLVEYQAKAMATLDGKKHPILCRPAPIPKP</sequence>
<evidence type="ECO:0000313" key="2">
    <source>
        <dbReference type="EMBL" id="JAU93383.1"/>
    </source>
</evidence>
<protein>
    <submittedName>
        <fullName evidence="2">Uncharacterized protein</fullName>
    </submittedName>
</protein>
<organism evidence="2">
    <name type="scientific">Noccaea caerulescens</name>
    <name type="common">Alpine penny-cress</name>
    <name type="synonym">Thlaspi caerulescens</name>
    <dbReference type="NCBI Taxonomy" id="107243"/>
    <lineage>
        <taxon>Eukaryota</taxon>
        <taxon>Viridiplantae</taxon>
        <taxon>Streptophyta</taxon>
        <taxon>Embryophyta</taxon>
        <taxon>Tracheophyta</taxon>
        <taxon>Spermatophyta</taxon>
        <taxon>Magnoliopsida</taxon>
        <taxon>eudicotyledons</taxon>
        <taxon>Gunneridae</taxon>
        <taxon>Pentapetalae</taxon>
        <taxon>rosids</taxon>
        <taxon>malvids</taxon>
        <taxon>Brassicales</taxon>
        <taxon>Brassicaceae</taxon>
        <taxon>Coluteocarpeae</taxon>
        <taxon>Noccaea</taxon>
    </lineage>
</organism>
<feature type="compositionally biased region" description="Acidic residues" evidence="1">
    <location>
        <begin position="42"/>
        <end position="59"/>
    </location>
</feature>
<gene>
    <name evidence="2" type="ORF">MP_TR1709_c0_g1_i1_g.4455</name>
</gene>
<dbReference type="EMBL" id="GEVM01012555">
    <property type="protein sequence ID" value="JAU93383.1"/>
    <property type="molecule type" value="Transcribed_RNA"/>
</dbReference>
<feature type="compositionally biased region" description="Basic and acidic residues" evidence="1">
    <location>
        <begin position="14"/>
        <end position="26"/>
    </location>
</feature>
<dbReference type="NCBIfam" id="TIGR01638">
    <property type="entry name" value="Atha_cystat_rel"/>
    <property type="match status" value="1"/>
</dbReference>
<dbReference type="PANTHER" id="PTHR31228:SF24">
    <property type="entry name" value="CYSTATIN_MONELLIN SUPERFAMILY PROTEIN"/>
    <property type="match status" value="1"/>
</dbReference>
<dbReference type="PANTHER" id="PTHR31228">
    <property type="entry name" value="CYSTATIN/MONELLIN SUPERFAMILY PROTEIN"/>
    <property type="match status" value="1"/>
</dbReference>
<name>A0A1J3JLN9_NOCCA</name>
<dbReference type="AlphaFoldDB" id="A0A1J3JLN9"/>
<feature type="region of interest" description="Disordered" evidence="1">
    <location>
        <begin position="1"/>
        <end position="79"/>
    </location>
</feature>
<reference evidence="2" key="1">
    <citation type="submission" date="2016-07" db="EMBL/GenBank/DDBJ databases">
        <title>De novo transcriptome assembly of four accessions of the metal hyperaccumulator plant Noccaea caerulescens.</title>
        <authorList>
            <person name="Blande D."/>
            <person name="Halimaa P."/>
            <person name="Tervahauta A.I."/>
            <person name="Aarts M.G."/>
            <person name="Karenlampi S.O."/>
        </authorList>
    </citation>
    <scope>NUCLEOTIDE SEQUENCE</scope>
</reference>
<dbReference type="InterPro" id="IPR006525">
    <property type="entry name" value="Cystatin-related_pln"/>
</dbReference>
<proteinExistence type="predicted"/>
<evidence type="ECO:0000256" key="1">
    <source>
        <dbReference type="SAM" id="MobiDB-lite"/>
    </source>
</evidence>